<name>A0A5A7THU3_CUCMM</name>
<dbReference type="AlphaFoldDB" id="A0A5A7THU3"/>
<gene>
    <name evidence="3" type="ORF">E6C27_scaffold93G001000</name>
</gene>
<evidence type="ECO:0000256" key="1">
    <source>
        <dbReference type="SAM" id="Coils"/>
    </source>
</evidence>
<dbReference type="PANTHER" id="PTHR33437:SF2">
    <property type="entry name" value="OS06G0361200 PROTEIN"/>
    <property type="match status" value="1"/>
</dbReference>
<reference evidence="3 4" key="1">
    <citation type="submission" date="2019-08" db="EMBL/GenBank/DDBJ databases">
        <title>Draft genome sequences of two oriental melons (Cucumis melo L. var makuwa).</title>
        <authorList>
            <person name="Kwon S.-Y."/>
        </authorList>
    </citation>
    <scope>NUCLEOTIDE SEQUENCE [LARGE SCALE GENOMIC DNA]</scope>
    <source>
        <strain evidence="4">cv. SW 3</strain>
        <tissue evidence="3">Leaf</tissue>
    </source>
</reference>
<feature type="region of interest" description="Disordered" evidence="2">
    <location>
        <begin position="1"/>
        <end position="36"/>
    </location>
</feature>
<feature type="coiled-coil region" evidence="1">
    <location>
        <begin position="174"/>
        <end position="221"/>
    </location>
</feature>
<dbReference type="Proteomes" id="UP000321393">
    <property type="component" value="Unassembled WGS sequence"/>
</dbReference>
<evidence type="ECO:0000313" key="3">
    <source>
        <dbReference type="EMBL" id="KAA0041626.1"/>
    </source>
</evidence>
<dbReference type="PANTHER" id="PTHR33437">
    <property type="entry name" value="OS06G0361200 PROTEIN"/>
    <property type="match status" value="1"/>
</dbReference>
<keyword evidence="1" id="KW-0175">Coiled coil</keyword>
<evidence type="ECO:0000256" key="2">
    <source>
        <dbReference type="SAM" id="MobiDB-lite"/>
    </source>
</evidence>
<sequence>MTSQGNTSKALSDISKQPNTHNRSRETQSSDNMPPFEVPHINIMSVMVTDVDISEDRMVELEKKINMLMKTVEGRDFKIASLKNLIESCDAAESKTCEAAGTRGDLLVEQFVRTLIGNAFDWYTDLEPKFINSWEQLEKDFLNRFYSTRRIVNMIELTATKQRKGEPGIKPRTIEELASRAHDMELSIANKRNNDLLVPEIRKEKKEVKSTQKVSKDATKEVIVISMSPLKFVSKEKNVEKRQGYVREQKLNQILIDNGYAFNILPKSIMNQLGISIEELSNSKLVIQGFTQGAQRAIGTARLEIAIGDT</sequence>
<dbReference type="OrthoDB" id="1740536at2759"/>
<accession>A0A5A7THU3</accession>
<comment type="caution">
    <text evidence="3">The sequence shown here is derived from an EMBL/GenBank/DDBJ whole genome shotgun (WGS) entry which is preliminary data.</text>
</comment>
<dbReference type="EMBL" id="SSTE01016484">
    <property type="protein sequence ID" value="KAA0041626.1"/>
    <property type="molecule type" value="Genomic_DNA"/>
</dbReference>
<evidence type="ECO:0000313" key="4">
    <source>
        <dbReference type="Proteomes" id="UP000321393"/>
    </source>
</evidence>
<protein>
    <submittedName>
        <fullName evidence="3">Retrotransposon protein putative ty3-gypsy sub-class</fullName>
    </submittedName>
</protein>
<feature type="compositionally biased region" description="Polar residues" evidence="2">
    <location>
        <begin position="1"/>
        <end position="22"/>
    </location>
</feature>
<organism evidence="3 4">
    <name type="scientific">Cucumis melo var. makuwa</name>
    <name type="common">Oriental melon</name>
    <dbReference type="NCBI Taxonomy" id="1194695"/>
    <lineage>
        <taxon>Eukaryota</taxon>
        <taxon>Viridiplantae</taxon>
        <taxon>Streptophyta</taxon>
        <taxon>Embryophyta</taxon>
        <taxon>Tracheophyta</taxon>
        <taxon>Spermatophyta</taxon>
        <taxon>Magnoliopsida</taxon>
        <taxon>eudicotyledons</taxon>
        <taxon>Gunneridae</taxon>
        <taxon>Pentapetalae</taxon>
        <taxon>rosids</taxon>
        <taxon>fabids</taxon>
        <taxon>Cucurbitales</taxon>
        <taxon>Cucurbitaceae</taxon>
        <taxon>Benincaseae</taxon>
        <taxon>Cucumis</taxon>
    </lineage>
</organism>
<proteinExistence type="predicted"/>